<proteinExistence type="inferred from homology"/>
<evidence type="ECO:0000256" key="1">
    <source>
        <dbReference type="ARBA" id="ARBA00007553"/>
    </source>
</evidence>
<dbReference type="OrthoDB" id="9811296at2"/>
<dbReference type="InParanoid" id="H1XQM4"/>
<reference evidence="6 7" key="1">
    <citation type="submission" date="2011-09" db="EMBL/GenBank/DDBJ databases">
        <title>The permanent draft genome of Caldithrix abyssi DSM 13497.</title>
        <authorList>
            <consortium name="US DOE Joint Genome Institute (JGI-PGF)"/>
            <person name="Lucas S."/>
            <person name="Han J."/>
            <person name="Lapidus A."/>
            <person name="Bruce D."/>
            <person name="Goodwin L."/>
            <person name="Pitluck S."/>
            <person name="Peters L."/>
            <person name="Kyrpides N."/>
            <person name="Mavromatis K."/>
            <person name="Ivanova N."/>
            <person name="Mikhailova N."/>
            <person name="Chertkov O."/>
            <person name="Detter J.C."/>
            <person name="Tapia R."/>
            <person name="Han C."/>
            <person name="Land M."/>
            <person name="Hauser L."/>
            <person name="Markowitz V."/>
            <person name="Cheng J.-F."/>
            <person name="Hugenholtz P."/>
            <person name="Woyke T."/>
            <person name="Wu D."/>
            <person name="Spring S."/>
            <person name="Brambilla E."/>
            <person name="Klenk H.-P."/>
            <person name="Eisen J.A."/>
        </authorList>
    </citation>
    <scope>NUCLEOTIDE SEQUENCE [LARGE SCALE GENOMIC DNA]</scope>
    <source>
        <strain evidence="6 7">DSM 13497</strain>
    </source>
</reference>
<dbReference type="SMART" id="SM00644">
    <property type="entry name" value="Ami_2"/>
    <property type="match status" value="1"/>
</dbReference>
<feature type="domain" description="Peptidoglycan recognition protein family" evidence="4">
    <location>
        <begin position="29"/>
        <end position="164"/>
    </location>
</feature>
<feature type="signal peptide" evidence="2">
    <location>
        <begin position="1"/>
        <end position="29"/>
    </location>
</feature>
<dbReference type="HOGENOM" id="CLU_037559_2_0_0"/>
<keyword evidence="7" id="KW-1185">Reference proteome</keyword>
<dbReference type="PaxDb" id="880073-Calab_1550"/>
<dbReference type="Proteomes" id="UP000183868">
    <property type="component" value="Chromosome"/>
</dbReference>
<evidence type="ECO:0000313" key="7">
    <source>
        <dbReference type="Proteomes" id="UP000004671"/>
    </source>
</evidence>
<dbReference type="RefSeq" id="WP_006928240.1">
    <property type="nucleotide sequence ID" value="NZ_CM001402.1"/>
</dbReference>
<dbReference type="PANTHER" id="PTHR11022">
    <property type="entry name" value="PEPTIDOGLYCAN RECOGNITION PROTEIN"/>
    <property type="match status" value="1"/>
</dbReference>
<dbReference type="InterPro" id="IPR036505">
    <property type="entry name" value="Amidase/PGRP_sf"/>
</dbReference>
<protein>
    <submittedName>
        <fullName evidence="5 6">N-acetylmuramoyl-L-alanine amidase</fullName>
    </submittedName>
</protein>
<comment type="similarity">
    <text evidence="1">Belongs to the N-acetylmuramoyl-L-alanine amidase 2 family.</text>
</comment>
<dbReference type="Gene3D" id="3.40.80.10">
    <property type="entry name" value="Peptidoglycan recognition protein-like"/>
    <property type="match status" value="1"/>
</dbReference>
<reference evidence="5 8" key="2">
    <citation type="submission" date="2016-11" db="EMBL/GenBank/DDBJ databases">
        <title>Genomic analysis of Caldithrix abyssi and proposal of a novel bacterial phylum Caldithrichaeota.</title>
        <authorList>
            <person name="Kublanov I."/>
            <person name="Sigalova O."/>
            <person name="Gavrilov S."/>
            <person name="Lebedinsky A."/>
            <person name="Ivanova N."/>
            <person name="Daum C."/>
            <person name="Reddy T."/>
            <person name="Klenk H.P."/>
            <person name="Goker M."/>
            <person name="Reva O."/>
            <person name="Miroshnichenko M."/>
            <person name="Kyprides N."/>
            <person name="Woyke T."/>
            <person name="Gelfand M."/>
        </authorList>
    </citation>
    <scope>NUCLEOTIDE SEQUENCE [LARGE SCALE GENOMIC DNA]</scope>
    <source>
        <strain evidence="5 8">LF13</strain>
    </source>
</reference>
<evidence type="ECO:0000256" key="2">
    <source>
        <dbReference type="SAM" id="SignalP"/>
    </source>
</evidence>
<sequence length="198" mass="22764" precursor="true">MPNRKRSMITLSTVILVAALLTLSCQSSFKIVSAHDWGATPPPFTLPQHHIQHITIHHGGVEFTKDKDPVAYIKHLQDWSRKEKGWMDIPYHFLIDLDGNIYEGRDIRYPGDTNTNYDPTGHALICVLGNFETQNPTQKQLRSLAWLCARLSKQYRVPLKNIKSHKDYTETLCPGKNLYKHLQDGSLLNMIQEFQGKR</sequence>
<dbReference type="eggNOG" id="COG3876">
    <property type="taxonomic scope" value="Bacteria"/>
</dbReference>
<dbReference type="KEGG" id="caby:Cabys_266"/>
<evidence type="ECO:0000259" key="4">
    <source>
        <dbReference type="SMART" id="SM00701"/>
    </source>
</evidence>
<dbReference type="CDD" id="cd06583">
    <property type="entry name" value="PGRP"/>
    <property type="match status" value="1"/>
</dbReference>
<feature type="chain" id="PRO_5010497836" evidence="2">
    <location>
        <begin position="30"/>
        <end position="198"/>
    </location>
</feature>
<evidence type="ECO:0000313" key="6">
    <source>
        <dbReference type="EMBL" id="EHO41170.1"/>
    </source>
</evidence>
<dbReference type="PROSITE" id="PS51257">
    <property type="entry name" value="PROKAR_LIPOPROTEIN"/>
    <property type="match status" value="1"/>
</dbReference>
<dbReference type="PANTHER" id="PTHR11022:SF41">
    <property type="entry name" value="PEPTIDOGLYCAN-RECOGNITION PROTEIN LC-RELATED"/>
    <property type="match status" value="1"/>
</dbReference>
<feature type="domain" description="N-acetylmuramoyl-L-alanine amidase" evidence="3">
    <location>
        <begin position="39"/>
        <end position="175"/>
    </location>
</feature>
<keyword evidence="2" id="KW-0732">Signal</keyword>
<dbReference type="SMART" id="SM00701">
    <property type="entry name" value="PGRP"/>
    <property type="match status" value="1"/>
</dbReference>
<dbReference type="EMBL" id="CP018099">
    <property type="protein sequence ID" value="APF17017.1"/>
    <property type="molecule type" value="Genomic_DNA"/>
</dbReference>
<dbReference type="GO" id="GO:0008270">
    <property type="term" value="F:zinc ion binding"/>
    <property type="evidence" value="ECO:0007669"/>
    <property type="project" value="InterPro"/>
</dbReference>
<name>H1XQM4_CALAY</name>
<gene>
    <name evidence="5" type="ORF">Cabys_266</name>
    <name evidence="6" type="ORF">Calab_1550</name>
</gene>
<dbReference type="EMBL" id="CM001402">
    <property type="protein sequence ID" value="EHO41170.1"/>
    <property type="molecule type" value="Genomic_DNA"/>
</dbReference>
<dbReference type="SUPFAM" id="SSF55846">
    <property type="entry name" value="N-acetylmuramoyl-L-alanine amidase-like"/>
    <property type="match status" value="1"/>
</dbReference>
<dbReference type="STRING" id="880073.Cabys_266"/>
<dbReference type="InterPro" id="IPR002502">
    <property type="entry name" value="Amidase_domain"/>
</dbReference>
<evidence type="ECO:0000313" key="5">
    <source>
        <dbReference type="EMBL" id="APF17017.1"/>
    </source>
</evidence>
<dbReference type="GO" id="GO:0009253">
    <property type="term" value="P:peptidoglycan catabolic process"/>
    <property type="evidence" value="ECO:0007669"/>
    <property type="project" value="InterPro"/>
</dbReference>
<evidence type="ECO:0000259" key="3">
    <source>
        <dbReference type="SMART" id="SM00644"/>
    </source>
</evidence>
<dbReference type="GO" id="GO:0008745">
    <property type="term" value="F:N-acetylmuramoyl-L-alanine amidase activity"/>
    <property type="evidence" value="ECO:0007669"/>
    <property type="project" value="InterPro"/>
</dbReference>
<dbReference type="InterPro" id="IPR015510">
    <property type="entry name" value="PGRP"/>
</dbReference>
<evidence type="ECO:0000313" key="8">
    <source>
        <dbReference type="Proteomes" id="UP000183868"/>
    </source>
</evidence>
<dbReference type="Pfam" id="PF01510">
    <property type="entry name" value="Amidase_2"/>
    <property type="match status" value="1"/>
</dbReference>
<accession>H1XQM4</accession>
<dbReference type="Proteomes" id="UP000004671">
    <property type="component" value="Chromosome"/>
</dbReference>
<dbReference type="AlphaFoldDB" id="H1XQM4"/>
<dbReference type="InterPro" id="IPR006619">
    <property type="entry name" value="PGRP_domain_met/bac"/>
</dbReference>
<organism evidence="6 7">
    <name type="scientific">Caldithrix abyssi DSM 13497</name>
    <dbReference type="NCBI Taxonomy" id="880073"/>
    <lineage>
        <taxon>Bacteria</taxon>
        <taxon>Pseudomonadati</taxon>
        <taxon>Calditrichota</taxon>
        <taxon>Calditrichia</taxon>
        <taxon>Calditrichales</taxon>
        <taxon>Calditrichaceae</taxon>
        <taxon>Caldithrix</taxon>
    </lineage>
</organism>